<feature type="domain" description="Polysaccharide pyruvyl transferase" evidence="1">
    <location>
        <begin position="18"/>
        <end position="317"/>
    </location>
</feature>
<keyword evidence="3" id="KW-1185">Reference proteome</keyword>
<dbReference type="InterPro" id="IPR007345">
    <property type="entry name" value="Polysacch_pyruvyl_Trfase"/>
</dbReference>
<dbReference type="RefSeq" id="WP_379929527.1">
    <property type="nucleotide sequence ID" value="NZ_JBHUMM010000023.1"/>
</dbReference>
<proteinExistence type="predicted"/>
<dbReference type="Pfam" id="PF04230">
    <property type="entry name" value="PS_pyruv_trans"/>
    <property type="match status" value="1"/>
</dbReference>
<dbReference type="InterPro" id="IPR019896">
    <property type="entry name" value="Polysacch_pyruvyl_Trfase_CsaB"/>
</dbReference>
<dbReference type="GO" id="GO:0016740">
    <property type="term" value="F:transferase activity"/>
    <property type="evidence" value="ECO:0007669"/>
    <property type="project" value="UniProtKB-KW"/>
</dbReference>
<keyword evidence="2" id="KW-0808">Transferase</keyword>
<accession>A0ABW5RBR7</accession>
<protein>
    <submittedName>
        <fullName evidence="2">Polysaccharide pyruvyl transferase CsaB</fullName>
    </submittedName>
</protein>
<name>A0ABW5RBR7_9BACL</name>
<evidence type="ECO:0000313" key="3">
    <source>
        <dbReference type="Proteomes" id="UP001597497"/>
    </source>
</evidence>
<comment type="caution">
    <text evidence="2">The sequence shown here is derived from an EMBL/GenBank/DDBJ whole genome shotgun (WGS) entry which is preliminary data.</text>
</comment>
<organism evidence="2 3">
    <name type="scientific">Marinicrinis sediminis</name>
    <dbReference type="NCBI Taxonomy" id="1652465"/>
    <lineage>
        <taxon>Bacteria</taxon>
        <taxon>Bacillati</taxon>
        <taxon>Bacillota</taxon>
        <taxon>Bacilli</taxon>
        <taxon>Bacillales</taxon>
        <taxon>Paenibacillaceae</taxon>
    </lineage>
</organism>
<dbReference type="EMBL" id="JBHUMM010000023">
    <property type="protein sequence ID" value="MFD2672039.1"/>
    <property type="molecule type" value="Genomic_DNA"/>
</dbReference>
<reference evidence="3" key="1">
    <citation type="journal article" date="2019" name="Int. J. Syst. Evol. Microbiol.">
        <title>The Global Catalogue of Microorganisms (GCM) 10K type strain sequencing project: providing services to taxonomists for standard genome sequencing and annotation.</title>
        <authorList>
            <consortium name="The Broad Institute Genomics Platform"/>
            <consortium name="The Broad Institute Genome Sequencing Center for Infectious Disease"/>
            <person name="Wu L."/>
            <person name="Ma J."/>
        </authorList>
    </citation>
    <scope>NUCLEOTIDE SEQUENCE [LARGE SCALE GENOMIC DNA]</scope>
    <source>
        <strain evidence="3">KCTC 33676</strain>
    </source>
</reference>
<evidence type="ECO:0000259" key="1">
    <source>
        <dbReference type="Pfam" id="PF04230"/>
    </source>
</evidence>
<dbReference type="Proteomes" id="UP001597497">
    <property type="component" value="Unassembled WGS sequence"/>
</dbReference>
<dbReference type="NCBIfam" id="TIGR03609">
    <property type="entry name" value="S_layer_CsaB"/>
    <property type="match status" value="1"/>
</dbReference>
<sequence length="386" mass="44149">MEAQTRRVLISGYYGFQNSGDEAVLHSILYALKEQESDSLRVIPVVLSNDPAETTRLYGVEAIPRMNPKALWKAMKQSDGLISGGGSLLQDVTGWKTIPYYLMIMRLAKWLKKPVFIYSQGIGPVGRPLFQKQIRNAFNKADYISVRDPASAQLLEQFGVRRDIEIVPDPVMGMPLMKEQVVTEENIDDRSLKADSGSYTIGISVRYWNEDRSELEQLAQSMFELQKRVPQPLQYRFLPFHLPSDERASEYVRDAYYRICQAQDVKAREVEMFHGSEHPEEMVRQVAACQLVIGMRLHALIYAASQHVPMAGISYDPKIGHFLSQIDMAPFARTDAFDAGQFAGNSADLLRSQGDWKHKRKPVLEELREKSRQPAKQIYHFFRLMK</sequence>
<dbReference type="PANTHER" id="PTHR36836:SF1">
    <property type="entry name" value="COLANIC ACID BIOSYNTHESIS PROTEIN WCAK"/>
    <property type="match status" value="1"/>
</dbReference>
<gene>
    <name evidence="2" type="primary">csaB</name>
    <name evidence="2" type="ORF">ACFSUC_10525</name>
</gene>
<dbReference type="PANTHER" id="PTHR36836">
    <property type="entry name" value="COLANIC ACID BIOSYNTHESIS PROTEIN WCAK"/>
    <property type="match status" value="1"/>
</dbReference>
<evidence type="ECO:0000313" key="2">
    <source>
        <dbReference type="EMBL" id="MFD2672039.1"/>
    </source>
</evidence>